<evidence type="ECO:0000313" key="6">
    <source>
        <dbReference type="EMBL" id="MFC3099623.1"/>
    </source>
</evidence>
<evidence type="ECO:0000259" key="5">
    <source>
        <dbReference type="Pfam" id="PF09864"/>
    </source>
</evidence>
<dbReference type="InterPro" id="IPR018660">
    <property type="entry name" value="MliC"/>
</dbReference>
<evidence type="ECO:0000256" key="3">
    <source>
        <dbReference type="ARBA" id="ARBA00023139"/>
    </source>
</evidence>
<dbReference type="Pfam" id="PF09864">
    <property type="entry name" value="MliC"/>
    <property type="match status" value="1"/>
</dbReference>
<dbReference type="Proteomes" id="UP001595378">
    <property type="component" value="Unassembled WGS sequence"/>
</dbReference>
<name>A0ABV7EA92_9SPHN</name>
<organism evidence="6 7">
    <name type="scientific">Alteraurantiacibacter lauratis</name>
    <dbReference type="NCBI Taxonomy" id="2054627"/>
    <lineage>
        <taxon>Bacteria</taxon>
        <taxon>Pseudomonadati</taxon>
        <taxon>Pseudomonadota</taxon>
        <taxon>Alphaproteobacteria</taxon>
        <taxon>Sphingomonadales</taxon>
        <taxon>Erythrobacteraceae</taxon>
        <taxon>Alteraurantiacibacter</taxon>
    </lineage>
</organism>
<evidence type="ECO:0000256" key="4">
    <source>
        <dbReference type="ARBA" id="ARBA00023288"/>
    </source>
</evidence>
<comment type="caution">
    <text evidence="6">The sequence shown here is derived from an EMBL/GenBank/DDBJ whole genome shotgun (WGS) entry which is preliminary data.</text>
</comment>
<dbReference type="RefSeq" id="WP_336917151.1">
    <property type="nucleotide sequence ID" value="NZ_JBANRN010000001.1"/>
</dbReference>
<dbReference type="SUPFAM" id="SSF141488">
    <property type="entry name" value="YdhA-like"/>
    <property type="match status" value="1"/>
</dbReference>
<keyword evidence="2" id="KW-0472">Membrane</keyword>
<dbReference type="Gene3D" id="2.40.128.200">
    <property type="match status" value="1"/>
</dbReference>
<dbReference type="PROSITE" id="PS51257">
    <property type="entry name" value="PROKAR_LIPOPROTEIN"/>
    <property type="match status" value="1"/>
</dbReference>
<dbReference type="EMBL" id="JBHRSU010000001">
    <property type="protein sequence ID" value="MFC3099623.1"/>
    <property type="molecule type" value="Genomic_DNA"/>
</dbReference>
<keyword evidence="3" id="KW-0564">Palmitate</keyword>
<evidence type="ECO:0000313" key="7">
    <source>
        <dbReference type="Proteomes" id="UP001595378"/>
    </source>
</evidence>
<evidence type="ECO:0000256" key="2">
    <source>
        <dbReference type="ARBA" id="ARBA00023136"/>
    </source>
</evidence>
<keyword evidence="1" id="KW-0732">Signal</keyword>
<dbReference type="InterPro" id="IPR036328">
    <property type="entry name" value="MliC_sf"/>
</dbReference>
<reference evidence="7" key="1">
    <citation type="journal article" date="2019" name="Int. J. Syst. Evol. Microbiol.">
        <title>The Global Catalogue of Microorganisms (GCM) 10K type strain sequencing project: providing services to taxonomists for standard genome sequencing and annotation.</title>
        <authorList>
            <consortium name="The Broad Institute Genomics Platform"/>
            <consortium name="The Broad Institute Genome Sequencing Center for Infectious Disease"/>
            <person name="Wu L."/>
            <person name="Ma J."/>
        </authorList>
    </citation>
    <scope>NUCLEOTIDE SEQUENCE [LARGE SCALE GENOMIC DNA]</scope>
    <source>
        <strain evidence="7">KCTC 52606</strain>
    </source>
</reference>
<feature type="domain" description="C-type lysozyme inhibitor" evidence="5">
    <location>
        <begin position="31"/>
        <end position="88"/>
    </location>
</feature>
<gene>
    <name evidence="6" type="ORF">ACFODK_01800</name>
</gene>
<protein>
    <submittedName>
        <fullName evidence="6">MliC family protein</fullName>
    </submittedName>
</protein>
<proteinExistence type="predicted"/>
<keyword evidence="4" id="KW-0449">Lipoprotein</keyword>
<accession>A0ABV7EA92</accession>
<keyword evidence="7" id="KW-1185">Reference proteome</keyword>
<sequence>MKIVNLFALGVAASLASGCATTDGPGQVSYYDCGTFVLRVTNTGPETIALRREGRLLAELRQVPAASGARYEGEGYTFHSRGIEATYTGLTREAPHQCRRVDHLR</sequence>
<evidence type="ECO:0000256" key="1">
    <source>
        <dbReference type="ARBA" id="ARBA00022729"/>
    </source>
</evidence>